<feature type="compositionally biased region" description="Basic and acidic residues" evidence="1">
    <location>
        <begin position="67"/>
        <end position="77"/>
    </location>
</feature>
<reference evidence="2 3" key="1">
    <citation type="submission" date="2018-08" db="EMBL/GenBank/DDBJ databases">
        <title>Recombination of ecologically and evolutionarily significant loci maintains genetic cohesion in the Pseudomonas syringae species complex.</title>
        <authorList>
            <person name="Dillon M."/>
            <person name="Thakur S."/>
            <person name="Almeida R.N.D."/>
            <person name="Weir B.S."/>
            <person name="Guttman D.S."/>
        </authorList>
    </citation>
    <scope>NUCLEOTIDE SEQUENCE [LARGE SCALE GENOMIC DNA]</scope>
    <source>
        <strain evidence="2 3">ICMP 19589</strain>
    </source>
</reference>
<gene>
    <name evidence="2" type="ORF">ALQ15_200059</name>
</gene>
<evidence type="ECO:0000256" key="1">
    <source>
        <dbReference type="SAM" id="MobiDB-lite"/>
    </source>
</evidence>
<evidence type="ECO:0000313" key="3">
    <source>
        <dbReference type="Proteomes" id="UP000282289"/>
    </source>
</evidence>
<dbReference type="EMBL" id="RBQT01000107">
    <property type="protein sequence ID" value="RMP77775.1"/>
    <property type="molecule type" value="Genomic_DNA"/>
</dbReference>
<dbReference type="Proteomes" id="UP000282289">
    <property type="component" value="Unassembled WGS sequence"/>
</dbReference>
<protein>
    <submittedName>
        <fullName evidence="2">Uncharacterized protein</fullName>
    </submittedName>
</protein>
<proteinExistence type="predicted"/>
<feature type="region of interest" description="Disordered" evidence="1">
    <location>
        <begin position="52"/>
        <end position="89"/>
    </location>
</feature>
<accession>A0A7Z6XWF8</accession>
<dbReference type="AlphaFoldDB" id="A0A7Z6XWF8"/>
<evidence type="ECO:0000313" key="2">
    <source>
        <dbReference type="EMBL" id="RMP77775.1"/>
    </source>
</evidence>
<organism evidence="2 3">
    <name type="scientific">Pseudomonas syringae pv. actinidiae</name>
    <dbReference type="NCBI Taxonomy" id="103796"/>
    <lineage>
        <taxon>Bacteria</taxon>
        <taxon>Pseudomonadati</taxon>
        <taxon>Pseudomonadota</taxon>
        <taxon>Gammaproteobacteria</taxon>
        <taxon>Pseudomonadales</taxon>
        <taxon>Pseudomonadaceae</taxon>
        <taxon>Pseudomonas</taxon>
        <taxon>Pseudomonas syringae</taxon>
    </lineage>
</organism>
<sequence length="159" mass="17342">MFQVSCFYDCAGDCMNFTGRLLRCCSSISEGLHVQGIAKGLHAVEGFGHFRPGPSSVRLDPSSGEQEFTRIKDDRPSPRRQPTGSRDGLGKTRFGGFFVGREKVLVEPGLFAQCFSLAQAFTMHLEIPAPPHLLTRLLAFGSNNPPLHAQLPAALAVER</sequence>
<comment type="caution">
    <text evidence="2">The sequence shown here is derived from an EMBL/GenBank/DDBJ whole genome shotgun (WGS) entry which is preliminary data.</text>
</comment>
<name>A0A7Z6XWF8_PSESF</name>